<dbReference type="AlphaFoldDB" id="A0A9P5YPT5"/>
<keyword evidence="2" id="KW-0521">NADP</keyword>
<dbReference type="PANTHER" id="PTHR43544">
    <property type="entry name" value="SHORT-CHAIN DEHYDROGENASE/REDUCTASE"/>
    <property type="match status" value="1"/>
</dbReference>
<gene>
    <name evidence="4" type="ORF">BDN70DRAFT_899594</name>
</gene>
<evidence type="ECO:0000256" key="1">
    <source>
        <dbReference type="ARBA" id="ARBA00006484"/>
    </source>
</evidence>
<sequence>MSNSPNIYFVAGATRGIGLALVAEIAAKDPSAVIYAGGRNPHAVPLLIGLASKYPGRIVPVKYVAGDEEGNKSIASEIFAKHGRVDTVIANAGIANFGGKIHEVPLKLFEDHFSVNVLGPVVLFQAFRDLLKASTKPRFIAITSMAGSIELIPMSSFDLGPYGTSKAALNWVVRKIHFENDWLIAYPQCPGPVDTDMSRAAMDPAVFEEMIKEHIRQPDIVAGMLFNIFSASTREKDGGQFHSVEGGVYAW</sequence>
<name>A0A9P5YPT5_9AGAR</name>
<dbReference type="Proteomes" id="UP000807469">
    <property type="component" value="Unassembled WGS sequence"/>
</dbReference>
<evidence type="ECO:0000313" key="4">
    <source>
        <dbReference type="EMBL" id="KAF9473672.1"/>
    </source>
</evidence>
<dbReference type="Pfam" id="PF00106">
    <property type="entry name" value="adh_short"/>
    <property type="match status" value="1"/>
</dbReference>
<dbReference type="InterPro" id="IPR002347">
    <property type="entry name" value="SDR_fam"/>
</dbReference>
<keyword evidence="5" id="KW-1185">Reference proteome</keyword>
<proteinExistence type="inferred from homology"/>
<dbReference type="GO" id="GO:0005737">
    <property type="term" value="C:cytoplasm"/>
    <property type="evidence" value="ECO:0007669"/>
    <property type="project" value="TreeGrafter"/>
</dbReference>
<dbReference type="InterPro" id="IPR051468">
    <property type="entry name" value="Fungal_SecMetab_SDRs"/>
</dbReference>
<keyword evidence="3" id="KW-0560">Oxidoreductase</keyword>
<comment type="similarity">
    <text evidence="1">Belongs to the short-chain dehydrogenases/reductases (SDR) family.</text>
</comment>
<dbReference type="InterPro" id="IPR036291">
    <property type="entry name" value="NAD(P)-bd_dom_sf"/>
</dbReference>
<comment type="caution">
    <text evidence="4">The sequence shown here is derived from an EMBL/GenBank/DDBJ whole genome shotgun (WGS) entry which is preliminary data.</text>
</comment>
<dbReference type="GO" id="GO:0016491">
    <property type="term" value="F:oxidoreductase activity"/>
    <property type="evidence" value="ECO:0007669"/>
    <property type="project" value="UniProtKB-KW"/>
</dbReference>
<evidence type="ECO:0000313" key="5">
    <source>
        <dbReference type="Proteomes" id="UP000807469"/>
    </source>
</evidence>
<organism evidence="4 5">
    <name type="scientific">Pholiota conissans</name>
    <dbReference type="NCBI Taxonomy" id="109636"/>
    <lineage>
        <taxon>Eukaryota</taxon>
        <taxon>Fungi</taxon>
        <taxon>Dikarya</taxon>
        <taxon>Basidiomycota</taxon>
        <taxon>Agaricomycotina</taxon>
        <taxon>Agaricomycetes</taxon>
        <taxon>Agaricomycetidae</taxon>
        <taxon>Agaricales</taxon>
        <taxon>Agaricineae</taxon>
        <taxon>Strophariaceae</taxon>
        <taxon>Pholiota</taxon>
    </lineage>
</organism>
<dbReference type="PANTHER" id="PTHR43544:SF7">
    <property type="entry name" value="NADB-LER2"/>
    <property type="match status" value="1"/>
</dbReference>
<accession>A0A9P5YPT5</accession>
<dbReference type="PRINTS" id="PR00081">
    <property type="entry name" value="GDHRDH"/>
</dbReference>
<dbReference type="EMBL" id="MU155425">
    <property type="protein sequence ID" value="KAF9473672.1"/>
    <property type="molecule type" value="Genomic_DNA"/>
</dbReference>
<dbReference type="OrthoDB" id="9876299at2759"/>
<protein>
    <submittedName>
        <fullName evidence="4">NAD(P)-binding protein</fullName>
    </submittedName>
</protein>
<dbReference type="SUPFAM" id="SSF51735">
    <property type="entry name" value="NAD(P)-binding Rossmann-fold domains"/>
    <property type="match status" value="1"/>
</dbReference>
<dbReference type="Gene3D" id="3.40.50.720">
    <property type="entry name" value="NAD(P)-binding Rossmann-like Domain"/>
    <property type="match status" value="1"/>
</dbReference>
<dbReference type="PROSITE" id="PS00061">
    <property type="entry name" value="ADH_SHORT"/>
    <property type="match status" value="1"/>
</dbReference>
<evidence type="ECO:0000256" key="3">
    <source>
        <dbReference type="ARBA" id="ARBA00023002"/>
    </source>
</evidence>
<reference evidence="4" key="1">
    <citation type="submission" date="2020-11" db="EMBL/GenBank/DDBJ databases">
        <authorList>
            <consortium name="DOE Joint Genome Institute"/>
            <person name="Ahrendt S."/>
            <person name="Riley R."/>
            <person name="Andreopoulos W."/>
            <person name="Labutti K."/>
            <person name="Pangilinan J."/>
            <person name="Ruiz-Duenas F.J."/>
            <person name="Barrasa J.M."/>
            <person name="Sanchez-Garcia M."/>
            <person name="Camarero S."/>
            <person name="Miyauchi S."/>
            <person name="Serrano A."/>
            <person name="Linde D."/>
            <person name="Babiker R."/>
            <person name="Drula E."/>
            <person name="Ayuso-Fernandez I."/>
            <person name="Pacheco R."/>
            <person name="Padilla G."/>
            <person name="Ferreira P."/>
            <person name="Barriuso J."/>
            <person name="Kellner H."/>
            <person name="Castanera R."/>
            <person name="Alfaro M."/>
            <person name="Ramirez L."/>
            <person name="Pisabarro A.G."/>
            <person name="Kuo A."/>
            <person name="Tritt A."/>
            <person name="Lipzen A."/>
            <person name="He G."/>
            <person name="Yan M."/>
            <person name="Ng V."/>
            <person name="Cullen D."/>
            <person name="Martin F."/>
            <person name="Rosso M.-N."/>
            <person name="Henrissat B."/>
            <person name="Hibbett D."/>
            <person name="Martinez A.T."/>
            <person name="Grigoriev I.V."/>
        </authorList>
    </citation>
    <scope>NUCLEOTIDE SEQUENCE</scope>
    <source>
        <strain evidence="4">CIRM-BRFM 674</strain>
    </source>
</reference>
<evidence type="ECO:0000256" key="2">
    <source>
        <dbReference type="ARBA" id="ARBA00022857"/>
    </source>
</evidence>
<dbReference type="InterPro" id="IPR020904">
    <property type="entry name" value="Sc_DH/Rdtase_CS"/>
</dbReference>